<accession>A0A7E4VGR3</accession>
<keyword evidence="1" id="KW-0812">Transmembrane</keyword>
<feature type="transmembrane region" description="Helical" evidence="1">
    <location>
        <begin position="249"/>
        <end position="274"/>
    </location>
</feature>
<name>A0A7E4VGR3_PANRE</name>
<organism evidence="3 4">
    <name type="scientific">Panagrellus redivivus</name>
    <name type="common">Microworm</name>
    <dbReference type="NCBI Taxonomy" id="6233"/>
    <lineage>
        <taxon>Eukaryota</taxon>
        <taxon>Metazoa</taxon>
        <taxon>Ecdysozoa</taxon>
        <taxon>Nematoda</taxon>
        <taxon>Chromadorea</taxon>
        <taxon>Rhabditida</taxon>
        <taxon>Tylenchina</taxon>
        <taxon>Panagrolaimomorpha</taxon>
        <taxon>Panagrolaimoidea</taxon>
        <taxon>Panagrolaimidae</taxon>
        <taxon>Panagrellus</taxon>
    </lineage>
</organism>
<keyword evidence="2" id="KW-0732">Signal</keyword>
<reference evidence="3" key="1">
    <citation type="journal article" date="2013" name="Genetics">
        <title>The draft genome and transcriptome of Panagrellus redivivus are shaped by the harsh demands of a free-living lifestyle.</title>
        <authorList>
            <person name="Srinivasan J."/>
            <person name="Dillman A.R."/>
            <person name="Macchietto M.G."/>
            <person name="Heikkinen L."/>
            <person name="Lakso M."/>
            <person name="Fracchia K.M."/>
            <person name="Antoshechkin I."/>
            <person name="Mortazavi A."/>
            <person name="Wong G."/>
            <person name="Sternberg P.W."/>
        </authorList>
    </citation>
    <scope>NUCLEOTIDE SEQUENCE [LARGE SCALE GENOMIC DNA]</scope>
    <source>
        <strain evidence="3">MT8872</strain>
    </source>
</reference>
<dbReference type="AlphaFoldDB" id="A0A7E4VGR3"/>
<reference evidence="4" key="2">
    <citation type="submission" date="2020-10" db="UniProtKB">
        <authorList>
            <consortium name="WormBaseParasite"/>
        </authorList>
    </citation>
    <scope>IDENTIFICATION</scope>
</reference>
<evidence type="ECO:0000256" key="2">
    <source>
        <dbReference type="SAM" id="SignalP"/>
    </source>
</evidence>
<keyword evidence="1" id="KW-1133">Transmembrane helix</keyword>
<evidence type="ECO:0000256" key="1">
    <source>
        <dbReference type="SAM" id="Phobius"/>
    </source>
</evidence>
<feature type="signal peptide" evidence="2">
    <location>
        <begin position="1"/>
        <end position="18"/>
    </location>
</feature>
<dbReference type="Proteomes" id="UP000492821">
    <property type="component" value="Unassembled WGS sequence"/>
</dbReference>
<keyword evidence="3" id="KW-1185">Reference proteome</keyword>
<evidence type="ECO:0000313" key="3">
    <source>
        <dbReference type="Proteomes" id="UP000492821"/>
    </source>
</evidence>
<keyword evidence="1" id="KW-0472">Membrane</keyword>
<proteinExistence type="predicted"/>
<dbReference type="WBParaSite" id="Pan_g20746.t1">
    <property type="protein sequence ID" value="Pan_g20746.t1"/>
    <property type="gene ID" value="Pan_g20746"/>
</dbReference>
<sequence length="286" mass="31836">MSLFMFVLFYVFIADVNAKLVTVESPVGLPDSLKSIVKLGPKAIIISPSSIIYRIAITSHQLPIENAIHFHLSFAKLKPETREKCLSDTTSRPFELTFGNETHPECTFQFTWSISTDATTRSSITTSSMINSDGTINGNITTQPGTEIVNLRLIRDTPLSIIWPKAKTHEIPMGPGPVISGISDDSDWLPVTTCFPETYVEDGLRLLNVRFVDLNYPNCDWRLIFENVKLVMPSGSVGTVERQKRLKDYAFLIAFFGLNAMVGGLVVFLTVSICRKTHPKVPPMKP</sequence>
<feature type="chain" id="PRO_5028886717" evidence="2">
    <location>
        <begin position="19"/>
        <end position="286"/>
    </location>
</feature>
<evidence type="ECO:0000313" key="4">
    <source>
        <dbReference type="WBParaSite" id="Pan_g20746.t1"/>
    </source>
</evidence>
<protein>
    <submittedName>
        <fullName evidence="4">CUB domain-containing protein</fullName>
    </submittedName>
</protein>